<evidence type="ECO:0000256" key="10">
    <source>
        <dbReference type="ARBA" id="ARBA00023235"/>
    </source>
</evidence>
<dbReference type="SUPFAM" id="SSF51735">
    <property type="entry name" value="NAD(P)-binding Rossmann-fold domains"/>
    <property type="match status" value="1"/>
</dbReference>
<evidence type="ECO:0000259" key="15">
    <source>
        <dbReference type="Pfam" id="PF00725"/>
    </source>
</evidence>
<dbReference type="EMBL" id="CP049989">
    <property type="protein sequence ID" value="QIM54700.1"/>
    <property type="molecule type" value="Genomic_DNA"/>
</dbReference>
<dbReference type="InterPro" id="IPR036291">
    <property type="entry name" value="NAD(P)-bd_dom_sf"/>
</dbReference>
<feature type="domain" description="3-hydroxyacyl-CoA dehydrogenase C-terminal" evidence="15">
    <location>
        <begin position="474"/>
        <end position="567"/>
    </location>
</feature>
<keyword evidence="11" id="KW-0456">Lyase</keyword>
<proteinExistence type="inferred from homology"/>
<keyword evidence="12" id="KW-0511">Multifunctional enzyme</keyword>
<evidence type="ECO:0000256" key="2">
    <source>
        <dbReference type="ARBA" id="ARBA00005005"/>
    </source>
</evidence>
<keyword evidence="7" id="KW-0520">NAD</keyword>
<organism evidence="17 18">
    <name type="scientific">Hydrogenophaga crocea</name>
    <dbReference type="NCBI Taxonomy" id="2716225"/>
    <lineage>
        <taxon>Bacteria</taxon>
        <taxon>Pseudomonadati</taxon>
        <taxon>Pseudomonadota</taxon>
        <taxon>Betaproteobacteria</taxon>
        <taxon>Burkholderiales</taxon>
        <taxon>Comamonadaceae</taxon>
        <taxon>Hydrogenophaga</taxon>
    </lineage>
</organism>
<dbReference type="InterPro" id="IPR006176">
    <property type="entry name" value="3-OHacyl-CoA_DH_NAD-bd"/>
</dbReference>
<evidence type="ECO:0000313" key="18">
    <source>
        <dbReference type="Proteomes" id="UP000503162"/>
    </source>
</evidence>
<dbReference type="GO" id="GO:0006635">
    <property type="term" value="P:fatty acid beta-oxidation"/>
    <property type="evidence" value="ECO:0007669"/>
    <property type="project" value="UniProtKB-UniPathway"/>
</dbReference>
<dbReference type="InterPro" id="IPR029045">
    <property type="entry name" value="ClpP/crotonase-like_dom_sf"/>
</dbReference>
<name>A0A6G8IP01_9BURK</name>
<keyword evidence="5" id="KW-0442">Lipid degradation</keyword>
<evidence type="ECO:0000256" key="8">
    <source>
        <dbReference type="ARBA" id="ARBA00023098"/>
    </source>
</evidence>
<keyword evidence="8" id="KW-0443">Lipid metabolism</keyword>
<dbReference type="UniPathway" id="UPA00659"/>
<dbReference type="Gene3D" id="3.40.50.720">
    <property type="entry name" value="NAD(P)-binding Rossmann-like Domain"/>
    <property type="match status" value="1"/>
</dbReference>
<dbReference type="FunFam" id="1.10.1040.50:FF:000006">
    <property type="entry name" value="Peroxisomal bifunctional enzyme"/>
    <property type="match status" value="1"/>
</dbReference>
<feature type="domain" description="3-hydroxyacyl-CoA dehydrogenase NAD binding" evidence="16">
    <location>
        <begin position="294"/>
        <end position="470"/>
    </location>
</feature>
<dbReference type="InterPro" id="IPR008927">
    <property type="entry name" value="6-PGluconate_DH-like_C_sf"/>
</dbReference>
<reference evidence="17 18" key="1">
    <citation type="submission" date="2020-03" db="EMBL/GenBank/DDBJ databases">
        <title>Hydrogenophaga sp. nov. isolated from cyanobacterial mat.</title>
        <authorList>
            <person name="Thorat V."/>
            <person name="Kirdat K."/>
            <person name="Tiwarekar B."/>
            <person name="Costa E.D."/>
            <person name="Yadav A."/>
        </authorList>
    </citation>
    <scope>NUCLEOTIDE SEQUENCE [LARGE SCALE GENOMIC DNA]</scope>
    <source>
        <strain evidence="17 18">BA0156</strain>
    </source>
</reference>
<dbReference type="CDD" id="cd06558">
    <property type="entry name" value="crotonase-like"/>
    <property type="match status" value="1"/>
</dbReference>
<comment type="similarity">
    <text evidence="3">In the N-terminal section; belongs to the enoyl-CoA hydratase/isomerase family.</text>
</comment>
<comment type="subcellular location">
    <subcellularLocation>
        <location evidence="1">Peroxisome</location>
    </subcellularLocation>
</comment>
<dbReference type="PANTHER" id="PTHR23309">
    <property type="entry name" value="3-HYDROXYACYL-COA DEHYROGENASE"/>
    <property type="match status" value="1"/>
</dbReference>
<dbReference type="AlphaFoldDB" id="A0A6G8IP01"/>
<evidence type="ECO:0000256" key="12">
    <source>
        <dbReference type="ARBA" id="ARBA00023268"/>
    </source>
</evidence>
<accession>A0A6G8IP01</accession>
<evidence type="ECO:0000256" key="9">
    <source>
        <dbReference type="ARBA" id="ARBA00023140"/>
    </source>
</evidence>
<dbReference type="GO" id="GO:0070403">
    <property type="term" value="F:NAD+ binding"/>
    <property type="evidence" value="ECO:0007669"/>
    <property type="project" value="InterPro"/>
</dbReference>
<evidence type="ECO:0000256" key="13">
    <source>
        <dbReference type="ARBA" id="ARBA00049556"/>
    </source>
</evidence>
<protein>
    <submittedName>
        <fullName evidence="17">3-hydroxyacyl-CoA dehydrogenase</fullName>
    </submittedName>
</protein>
<dbReference type="GO" id="GO:0003857">
    <property type="term" value="F:(3S)-3-hydroxyacyl-CoA dehydrogenase (NAD+) activity"/>
    <property type="evidence" value="ECO:0007669"/>
    <property type="project" value="UniProtKB-EC"/>
</dbReference>
<evidence type="ECO:0000256" key="5">
    <source>
        <dbReference type="ARBA" id="ARBA00022963"/>
    </source>
</evidence>
<dbReference type="Pfam" id="PF02737">
    <property type="entry name" value="3HCDH_N"/>
    <property type="match status" value="1"/>
</dbReference>
<dbReference type="SUPFAM" id="SSF48179">
    <property type="entry name" value="6-phosphogluconate dehydrogenase C-terminal domain-like"/>
    <property type="match status" value="2"/>
</dbReference>
<dbReference type="GO" id="GO:0004300">
    <property type="term" value="F:enoyl-CoA hydratase activity"/>
    <property type="evidence" value="ECO:0007669"/>
    <property type="project" value="UniProtKB-ARBA"/>
</dbReference>
<keyword evidence="18" id="KW-1185">Reference proteome</keyword>
<evidence type="ECO:0000256" key="4">
    <source>
        <dbReference type="ARBA" id="ARBA00022832"/>
    </source>
</evidence>
<keyword evidence="6" id="KW-0560">Oxidoreductase</keyword>
<evidence type="ECO:0000313" key="17">
    <source>
        <dbReference type="EMBL" id="QIM54700.1"/>
    </source>
</evidence>
<dbReference type="InterPro" id="IPR006108">
    <property type="entry name" value="3HC_DH_C"/>
</dbReference>
<evidence type="ECO:0000259" key="16">
    <source>
        <dbReference type="Pfam" id="PF02737"/>
    </source>
</evidence>
<comment type="similarity">
    <text evidence="14">Belongs to the enoyl-CoA hydratase/isomerase family.</text>
</comment>
<evidence type="ECO:0000256" key="1">
    <source>
        <dbReference type="ARBA" id="ARBA00004275"/>
    </source>
</evidence>
<sequence length="687" mass="72977">MSQPLPTALRVERIELNAPPVNSLGIALRRHIVDAVRAAEADPEVAAIVLIGNDKAFSAGADVSEFGTPLQFETPMLRDVIATLEGCSKPVVAAISGVALGGGLELALGCHARVALASARLGTPEIQLGLIPGSGATQKLPRLMGPEKALAMMLSGQPQAAADLSASGLLDQVVSQDLWAAASALALALAQDGKVLPRARDRSVDAAACQAAVDQASARFNPRQRAQPSYQALLDAVQASALPFDAGMQRERELFLSLMQSGEAAALRYQFRVQRESAKLPAHLSAEPRALERVAVIGAGTMGSGIAIAALEAGLQVCLLEQSGDALARGSARIAEHFASRVKAGKVDSAKAERLLGCLTATLEWSALQATDVVIEAVFEDLAVKQSVFRQIDQHARPGAVLATNTSYLDIDAIASATARAQDVVGLHFFSPANVMKLLEVVQGRDSAPDVIATGMALGRQLKKTPILCGNAFGFIGNRIYNAYRKQCEFMLEDGAWPEDVDRALTDFGFAMGPFAVADLSGLDIAWRMRQANAASRDPRERYVHILDRLCEMGRMGRKTQAGYYSYADGKPSPATDEVVREVIVQAAAERGIVRVPLEAGAIQRRALLAMVNEAALLFSEGVAHRAGDIDVVLVNGYGFPSWVGGPVHWARTQPRARLEQELDQLIAANGFGAVRATPAMLVRLLD</sequence>
<keyword evidence="4" id="KW-0276">Fatty acid metabolism</keyword>
<dbReference type="Proteomes" id="UP000503162">
    <property type="component" value="Chromosome"/>
</dbReference>
<dbReference type="KEGG" id="hcz:G9Q37_07325"/>
<evidence type="ECO:0000256" key="14">
    <source>
        <dbReference type="RuleBase" id="RU003707"/>
    </source>
</evidence>
<dbReference type="PROSITE" id="PS00166">
    <property type="entry name" value="ENOYL_COA_HYDRATASE"/>
    <property type="match status" value="1"/>
</dbReference>
<dbReference type="Pfam" id="PF00725">
    <property type="entry name" value="3HCDH"/>
    <property type="match status" value="1"/>
</dbReference>
<evidence type="ECO:0000256" key="7">
    <source>
        <dbReference type="ARBA" id="ARBA00023027"/>
    </source>
</evidence>
<dbReference type="PANTHER" id="PTHR23309:SF51">
    <property type="entry name" value="3-HYDROXYACYL-COA DEHYDROGENASE-RELATED"/>
    <property type="match status" value="1"/>
</dbReference>
<dbReference type="Gene3D" id="1.10.1040.50">
    <property type="match status" value="1"/>
</dbReference>
<evidence type="ECO:0000256" key="11">
    <source>
        <dbReference type="ARBA" id="ARBA00023239"/>
    </source>
</evidence>
<dbReference type="FunFam" id="3.40.50.720:FF:000009">
    <property type="entry name" value="Fatty oxidation complex, alpha subunit"/>
    <property type="match status" value="1"/>
</dbReference>
<comment type="pathway">
    <text evidence="2">Lipid metabolism; fatty acid beta-oxidation.</text>
</comment>
<dbReference type="Pfam" id="PF00378">
    <property type="entry name" value="ECH_1"/>
    <property type="match status" value="1"/>
</dbReference>
<gene>
    <name evidence="17" type="ORF">G9Q37_07325</name>
</gene>
<evidence type="ECO:0000256" key="3">
    <source>
        <dbReference type="ARBA" id="ARBA00008750"/>
    </source>
</evidence>
<dbReference type="SUPFAM" id="SSF52096">
    <property type="entry name" value="ClpP/crotonase"/>
    <property type="match status" value="1"/>
</dbReference>
<evidence type="ECO:0000256" key="6">
    <source>
        <dbReference type="ARBA" id="ARBA00023002"/>
    </source>
</evidence>
<dbReference type="InterPro" id="IPR018376">
    <property type="entry name" value="Enoyl-CoA_hyd/isom_CS"/>
</dbReference>
<dbReference type="InterPro" id="IPR001753">
    <property type="entry name" value="Enoyl-CoA_hydra/iso"/>
</dbReference>
<keyword evidence="10" id="KW-0413">Isomerase</keyword>
<keyword evidence="9" id="KW-0576">Peroxisome</keyword>
<dbReference type="Gene3D" id="3.90.226.10">
    <property type="entry name" value="2-enoyl-CoA Hydratase, Chain A, domain 1"/>
    <property type="match status" value="1"/>
</dbReference>
<dbReference type="GO" id="GO:0016853">
    <property type="term" value="F:isomerase activity"/>
    <property type="evidence" value="ECO:0007669"/>
    <property type="project" value="UniProtKB-KW"/>
</dbReference>
<comment type="catalytic activity">
    <reaction evidence="13">
        <text>a (3S)-3-hydroxyacyl-CoA + NAD(+) = a 3-oxoacyl-CoA + NADH + H(+)</text>
        <dbReference type="Rhea" id="RHEA:22432"/>
        <dbReference type="ChEBI" id="CHEBI:15378"/>
        <dbReference type="ChEBI" id="CHEBI:57318"/>
        <dbReference type="ChEBI" id="CHEBI:57540"/>
        <dbReference type="ChEBI" id="CHEBI:57945"/>
        <dbReference type="ChEBI" id="CHEBI:90726"/>
        <dbReference type="EC" id="1.1.1.35"/>
    </reaction>
</comment>